<dbReference type="AlphaFoldDB" id="A0A699ZJF2"/>
<evidence type="ECO:0000313" key="3">
    <source>
        <dbReference type="Proteomes" id="UP000485058"/>
    </source>
</evidence>
<feature type="region of interest" description="Disordered" evidence="1">
    <location>
        <begin position="296"/>
        <end position="318"/>
    </location>
</feature>
<feature type="region of interest" description="Disordered" evidence="1">
    <location>
        <begin position="244"/>
        <end position="269"/>
    </location>
</feature>
<accession>A0A699ZJF2</accession>
<organism evidence="2 3">
    <name type="scientific">Haematococcus lacustris</name>
    <name type="common">Green alga</name>
    <name type="synonym">Haematococcus pluvialis</name>
    <dbReference type="NCBI Taxonomy" id="44745"/>
    <lineage>
        <taxon>Eukaryota</taxon>
        <taxon>Viridiplantae</taxon>
        <taxon>Chlorophyta</taxon>
        <taxon>core chlorophytes</taxon>
        <taxon>Chlorophyceae</taxon>
        <taxon>CS clade</taxon>
        <taxon>Chlamydomonadales</taxon>
        <taxon>Haematococcaceae</taxon>
        <taxon>Haematococcus</taxon>
    </lineage>
</organism>
<feature type="region of interest" description="Disordered" evidence="1">
    <location>
        <begin position="134"/>
        <end position="164"/>
    </location>
</feature>
<name>A0A699ZJF2_HAELA</name>
<feature type="region of interest" description="Disordered" evidence="1">
    <location>
        <begin position="55"/>
        <end position="75"/>
    </location>
</feature>
<reference evidence="2 3" key="1">
    <citation type="submission" date="2020-02" db="EMBL/GenBank/DDBJ databases">
        <title>Draft genome sequence of Haematococcus lacustris strain NIES-144.</title>
        <authorList>
            <person name="Morimoto D."/>
            <person name="Nakagawa S."/>
            <person name="Yoshida T."/>
            <person name="Sawayama S."/>
        </authorList>
    </citation>
    <scope>NUCLEOTIDE SEQUENCE [LARGE SCALE GENOMIC DNA]</scope>
    <source>
        <strain evidence="2 3">NIES-144</strain>
    </source>
</reference>
<comment type="caution">
    <text evidence="2">The sequence shown here is derived from an EMBL/GenBank/DDBJ whole genome shotgun (WGS) entry which is preliminary data.</text>
</comment>
<sequence length="379" mass="38925">MREQSSRLSDALPLALGVAPELLAPEEEDGSVEELLAARAGLLLEGGRGSWGSWDRQGLLGASQPTGQPDTVTEAMPCTQTGVKPLVMREQSSRLSDALPLALGVAPELLAPEEEDGSVEELLAARAGLLLEGGRGSRGSWDRQRLVGASQAAGQPDTATEAMPCTQTGVKQPALAPGAQERKAGSVCSALSSAGQAGSLLELTSFDVAGLAGQLPSGAVAGPAHGQEPGLGLLGVASFAARPTALNTRPRRPVSANSTGSSGAHQTGIAKLSQAAKAVSQLGISLLGMFKRHTSPTRRHTMTGWGTSSGPWAEGAAAPRPSLRPLNVEGLPRHLSGKELRLLARLKVCAGACIEANRVTATLYHSISSSYTNPNPARC</sequence>
<evidence type="ECO:0000313" key="2">
    <source>
        <dbReference type="EMBL" id="GFH22907.1"/>
    </source>
</evidence>
<keyword evidence="3" id="KW-1185">Reference proteome</keyword>
<proteinExistence type="predicted"/>
<gene>
    <name evidence="2" type="ORF">HaLaN_20438</name>
</gene>
<feature type="compositionally biased region" description="Polar residues" evidence="1">
    <location>
        <begin position="255"/>
        <end position="265"/>
    </location>
</feature>
<dbReference type="EMBL" id="BLLF01002151">
    <property type="protein sequence ID" value="GFH22907.1"/>
    <property type="molecule type" value="Genomic_DNA"/>
</dbReference>
<protein>
    <submittedName>
        <fullName evidence="2">Uncharacterized protein</fullName>
    </submittedName>
</protein>
<dbReference type="Proteomes" id="UP000485058">
    <property type="component" value="Unassembled WGS sequence"/>
</dbReference>
<evidence type="ECO:0000256" key="1">
    <source>
        <dbReference type="SAM" id="MobiDB-lite"/>
    </source>
</evidence>